<dbReference type="RefSeq" id="WP_066188760.1">
    <property type="nucleotide sequence ID" value="NZ_JAFDQP010000001.1"/>
</dbReference>
<feature type="transmembrane region" description="Helical" evidence="1">
    <location>
        <begin position="30"/>
        <end position="49"/>
    </location>
</feature>
<reference evidence="2 3" key="1">
    <citation type="journal article" date="2010" name="Int. J. Syst. Evol. Microbiol.">
        <title>Bacillus horneckiae sp. nov., isolated from a spacecraft-assembly clean room.</title>
        <authorList>
            <person name="Vaishampayan P."/>
            <person name="Probst A."/>
            <person name="Krishnamurthi S."/>
            <person name="Ghosh S."/>
            <person name="Osman S."/>
            <person name="McDowall A."/>
            <person name="Ruckmani A."/>
            <person name="Mayilraj S."/>
            <person name="Venkateswaran K."/>
        </authorList>
    </citation>
    <scope>NUCLEOTIDE SEQUENCE [LARGE SCALE GENOMIC DNA]</scope>
    <source>
        <strain evidence="3">1PO1SC</strain>
    </source>
</reference>
<organism evidence="2 3">
    <name type="scientific">Cytobacillus horneckiae</name>
    <dbReference type="NCBI Taxonomy" id="549687"/>
    <lineage>
        <taxon>Bacteria</taxon>
        <taxon>Bacillati</taxon>
        <taxon>Bacillota</taxon>
        <taxon>Bacilli</taxon>
        <taxon>Bacillales</taxon>
        <taxon>Bacillaceae</taxon>
        <taxon>Cytobacillus</taxon>
    </lineage>
</organism>
<dbReference type="AlphaFoldDB" id="A0A2N0ZJ24"/>
<feature type="transmembrane region" description="Helical" evidence="1">
    <location>
        <begin position="175"/>
        <end position="199"/>
    </location>
</feature>
<sequence length="467" mass="50614">MTLEVIGFALIVLATLLILGKYIRVKIPILQRLFLPTSLIGGSLALMLGPEVLGRFSHSSTFQAGIFTEEIVQVWADLPGLLINIVFACLFIGFVLPKPKKMWETGGPHIALGYTISFAQYVVGILLAILIITPIFGLSPAAGALIEISFVGGHGTAAGLQGTFNSLGFEEGYDLAIGLSTVGILSGIIIGMAIINWGARNGKSKTLQHPNDISIEQQSGIVPVEKRESAGTKTTSTMSIEPLALHIGFVSISIFSGYMILELFIWLETLTYGKAFDFYLFEYVPLFPFAMIGGILLQIFLSRFDKQHLVDRESINRIQGVALDFLIISAMGSLSLQVIGNNLIPFIILAVAGIALNVILFLYLAPKMIPHYWFERGLGDFGQSTGVAATGIMLMRTVDPENKTPALNAFGYKQILFEPMVGGGLVTAASVPFIIQFGPTPVLIASFILMAVFWYLGIKVFGKKTKK</sequence>
<gene>
    <name evidence="2" type="ORF">CWS20_08260</name>
</gene>
<name>A0A2N0ZJ24_9BACI</name>
<feature type="transmembrane region" description="Helical" evidence="1">
    <location>
        <begin position="441"/>
        <end position="461"/>
    </location>
</feature>
<feature type="transmembrane region" description="Helical" evidence="1">
    <location>
        <begin position="78"/>
        <end position="97"/>
    </location>
</feature>
<accession>A0A2N0ZJ24</accession>
<dbReference type="EMBL" id="PISD01000015">
    <property type="protein sequence ID" value="PKG29503.1"/>
    <property type="molecule type" value="Genomic_DNA"/>
</dbReference>
<feature type="transmembrane region" description="Helical" evidence="1">
    <location>
        <begin position="321"/>
        <end position="340"/>
    </location>
</feature>
<evidence type="ECO:0000313" key="3">
    <source>
        <dbReference type="Proteomes" id="UP000233343"/>
    </source>
</evidence>
<dbReference type="GO" id="GO:0016020">
    <property type="term" value="C:membrane"/>
    <property type="evidence" value="ECO:0007669"/>
    <property type="project" value="InterPro"/>
</dbReference>
<feature type="transmembrane region" description="Helical" evidence="1">
    <location>
        <begin position="415"/>
        <end position="435"/>
    </location>
</feature>
<keyword evidence="1" id="KW-1133">Transmembrane helix</keyword>
<feature type="transmembrane region" description="Helical" evidence="1">
    <location>
        <begin position="118"/>
        <end position="137"/>
    </location>
</feature>
<comment type="caution">
    <text evidence="2">The sequence shown here is derived from an EMBL/GenBank/DDBJ whole genome shotgun (WGS) entry which is preliminary data.</text>
</comment>
<protein>
    <submittedName>
        <fullName evidence="2">Sodium:glutamate symporter</fullName>
    </submittedName>
</protein>
<dbReference type="Proteomes" id="UP000233343">
    <property type="component" value="Unassembled WGS sequence"/>
</dbReference>
<dbReference type="PANTHER" id="PTHR36178">
    <property type="entry name" value="SLR0625 PROTEIN"/>
    <property type="match status" value="1"/>
</dbReference>
<feature type="transmembrane region" description="Helical" evidence="1">
    <location>
        <begin position="278"/>
        <end position="301"/>
    </location>
</feature>
<dbReference type="GO" id="GO:0015813">
    <property type="term" value="P:L-glutamate transmembrane transport"/>
    <property type="evidence" value="ECO:0007669"/>
    <property type="project" value="InterPro"/>
</dbReference>
<dbReference type="PANTHER" id="PTHR36178:SF1">
    <property type="entry name" value="SODIUM_GLUTAMATE SYMPORTER"/>
    <property type="match status" value="1"/>
</dbReference>
<keyword evidence="3" id="KW-1185">Reference proteome</keyword>
<feature type="transmembrane region" description="Helical" evidence="1">
    <location>
        <begin position="243"/>
        <end position="266"/>
    </location>
</feature>
<proteinExistence type="predicted"/>
<feature type="transmembrane region" description="Helical" evidence="1">
    <location>
        <begin position="346"/>
        <end position="365"/>
    </location>
</feature>
<evidence type="ECO:0000313" key="2">
    <source>
        <dbReference type="EMBL" id="PKG29503.1"/>
    </source>
</evidence>
<dbReference type="GO" id="GO:0015501">
    <property type="term" value="F:glutamate:sodium symporter activity"/>
    <property type="evidence" value="ECO:0007669"/>
    <property type="project" value="InterPro"/>
</dbReference>
<feature type="transmembrane region" description="Helical" evidence="1">
    <location>
        <begin position="6"/>
        <end position="23"/>
    </location>
</feature>
<dbReference type="InterPro" id="IPR004445">
    <property type="entry name" value="GltS"/>
</dbReference>
<evidence type="ECO:0000256" key="1">
    <source>
        <dbReference type="SAM" id="Phobius"/>
    </source>
</evidence>
<dbReference type="Pfam" id="PF03616">
    <property type="entry name" value="Glt_symporter"/>
    <property type="match status" value="1"/>
</dbReference>
<keyword evidence="1" id="KW-0812">Transmembrane</keyword>
<keyword evidence="1" id="KW-0472">Membrane</keyword>